<sequence>MNASTWVFSRRAFRTRWHPYYHDDLLSLEIALSELGPSESILRGDDESFIMALEAFRNQKLRPAAIA</sequence>
<reference evidence="1" key="1">
    <citation type="submission" date="2023-07" db="EMBL/GenBank/DDBJ databases">
        <authorList>
            <person name="Peng Z."/>
        </authorList>
    </citation>
    <scope>NUCLEOTIDE SEQUENCE</scope>
    <source>
        <strain evidence="1">KP219</strain>
    </source>
</reference>
<protein>
    <submittedName>
        <fullName evidence="1">Uncharacterized protein</fullName>
    </submittedName>
</protein>
<proteinExistence type="predicted"/>
<comment type="caution">
    <text evidence="1">The sequence shown here is derived from an EMBL/GenBank/DDBJ whole genome shotgun (WGS) entry which is preliminary data.</text>
</comment>
<organism evidence="1 2">
    <name type="scientific">Klebsiella pneumoniae</name>
    <dbReference type="NCBI Taxonomy" id="573"/>
    <lineage>
        <taxon>Bacteria</taxon>
        <taxon>Pseudomonadati</taxon>
        <taxon>Pseudomonadota</taxon>
        <taxon>Gammaproteobacteria</taxon>
        <taxon>Enterobacterales</taxon>
        <taxon>Enterobacteriaceae</taxon>
        <taxon>Klebsiella/Raoultella group</taxon>
        <taxon>Klebsiella</taxon>
        <taxon>Klebsiella pneumoniae complex</taxon>
    </lineage>
</organism>
<accession>A0AAW8AMT4</accession>
<gene>
    <name evidence="1" type="ORF">Q6294_33740</name>
</gene>
<evidence type="ECO:0000313" key="1">
    <source>
        <dbReference type="EMBL" id="MDP0971899.1"/>
    </source>
</evidence>
<dbReference type="RefSeq" id="WP_305202857.1">
    <property type="nucleotide sequence ID" value="NZ_JAUUIA010001390.1"/>
</dbReference>
<dbReference type="EMBL" id="JAUUIA010001390">
    <property type="protein sequence ID" value="MDP0971899.1"/>
    <property type="molecule type" value="Genomic_DNA"/>
</dbReference>
<dbReference type="Proteomes" id="UP001244490">
    <property type="component" value="Unassembled WGS sequence"/>
</dbReference>
<dbReference type="AlphaFoldDB" id="A0AAW8AMT4"/>
<evidence type="ECO:0000313" key="2">
    <source>
        <dbReference type="Proteomes" id="UP001244490"/>
    </source>
</evidence>
<name>A0AAW8AMT4_KLEPN</name>
<feature type="non-terminal residue" evidence="1">
    <location>
        <position position="67"/>
    </location>
</feature>